<keyword evidence="4 7" id="KW-0812">Transmembrane</keyword>
<reference evidence="10" key="1">
    <citation type="submission" date="2017-02" db="EMBL/GenBank/DDBJ databases">
        <title>Tessaracoccus aquaemaris sp. nov., isolated from the intestine of a Korean rockfish, Sebastes schlegelii, in a marine aquaculture pond.</title>
        <authorList>
            <person name="Tak E.J."/>
            <person name="Bae J.-W."/>
        </authorList>
    </citation>
    <scope>NUCLEOTIDE SEQUENCE [LARGE SCALE GENOMIC DNA]</scope>
    <source>
        <strain evidence="10">NSG39</strain>
    </source>
</reference>
<comment type="similarity">
    <text evidence="2">Belongs to the bacterial sugar transferase family.</text>
</comment>
<comment type="subcellular location">
    <subcellularLocation>
        <location evidence="1">Membrane</location>
        <topology evidence="1">Multi-pass membrane protein</topology>
    </subcellularLocation>
</comment>
<evidence type="ECO:0000256" key="4">
    <source>
        <dbReference type="ARBA" id="ARBA00022692"/>
    </source>
</evidence>
<evidence type="ECO:0000256" key="1">
    <source>
        <dbReference type="ARBA" id="ARBA00004141"/>
    </source>
</evidence>
<accession>A0A1Q2CSS0</accession>
<evidence type="ECO:0000256" key="2">
    <source>
        <dbReference type="ARBA" id="ARBA00006464"/>
    </source>
</evidence>
<evidence type="ECO:0000313" key="9">
    <source>
        <dbReference type="EMBL" id="AQP49115.1"/>
    </source>
</evidence>
<dbReference type="KEGG" id="tes:BW730_00635"/>
<dbReference type="InterPro" id="IPR003362">
    <property type="entry name" value="Bact_transf"/>
</dbReference>
<protein>
    <submittedName>
        <fullName evidence="9">Exopolysaccharide biosynthesis polyprenyl glycosylphosphotransferase</fullName>
    </submittedName>
</protein>
<keyword evidence="3 9" id="KW-0808">Transferase</keyword>
<dbReference type="GO" id="GO:0016020">
    <property type="term" value="C:membrane"/>
    <property type="evidence" value="ECO:0007669"/>
    <property type="project" value="UniProtKB-SubCell"/>
</dbReference>
<proteinExistence type="inferred from homology"/>
<dbReference type="EMBL" id="CP019606">
    <property type="protein sequence ID" value="AQP49115.1"/>
    <property type="molecule type" value="Genomic_DNA"/>
</dbReference>
<dbReference type="PANTHER" id="PTHR30576">
    <property type="entry name" value="COLANIC BIOSYNTHESIS UDP-GLUCOSE LIPID CARRIER TRANSFERASE"/>
    <property type="match status" value="1"/>
</dbReference>
<keyword evidence="10" id="KW-1185">Reference proteome</keyword>
<dbReference type="PANTHER" id="PTHR30576:SF10">
    <property type="entry name" value="SLL5057 PROTEIN"/>
    <property type="match status" value="1"/>
</dbReference>
<organism evidence="9 10">
    <name type="scientific">Tessaracoccus aquimaris</name>
    <dbReference type="NCBI Taxonomy" id="1332264"/>
    <lineage>
        <taxon>Bacteria</taxon>
        <taxon>Bacillati</taxon>
        <taxon>Actinomycetota</taxon>
        <taxon>Actinomycetes</taxon>
        <taxon>Propionibacteriales</taxon>
        <taxon>Propionibacteriaceae</taxon>
        <taxon>Tessaracoccus</taxon>
    </lineage>
</organism>
<feature type="transmembrane region" description="Helical" evidence="7">
    <location>
        <begin position="30"/>
        <end position="55"/>
    </location>
</feature>
<dbReference type="GO" id="GO:0016780">
    <property type="term" value="F:phosphotransferase activity, for other substituted phosphate groups"/>
    <property type="evidence" value="ECO:0007669"/>
    <property type="project" value="TreeGrafter"/>
</dbReference>
<evidence type="ECO:0000313" key="10">
    <source>
        <dbReference type="Proteomes" id="UP000188145"/>
    </source>
</evidence>
<feature type="transmembrane region" description="Helical" evidence="7">
    <location>
        <begin position="7"/>
        <end position="24"/>
    </location>
</feature>
<evidence type="ECO:0000256" key="3">
    <source>
        <dbReference type="ARBA" id="ARBA00022679"/>
    </source>
</evidence>
<dbReference type="Gene3D" id="3.40.50.720">
    <property type="entry name" value="NAD(P)-binding Rossmann-like Domain"/>
    <property type="match status" value="1"/>
</dbReference>
<dbReference type="AlphaFoldDB" id="A0A1Q2CSS0"/>
<dbReference type="Proteomes" id="UP000188145">
    <property type="component" value="Chromosome"/>
</dbReference>
<sequence>MLAIADGIVIVSVATVAFTLRFGWGQRGELPWWLFAFLPLAWLLVLVAFGAYSLHHLRSGMEEYQRVATASLTLAGCIGIGCYLFNQDLSRAFFVLTFLGGASLLLLLRHGRRRLFNRLRVRGVLNSPVVVVGTPSHIDSISRVLRREKWLGYDIVGALTTSDIPETPGGLPVLGQVEDVTELVRRLPLRAVIFAEGSFQDGQQFKRVAWEMEKLSTEMIVVPAVTDISAGRLATRPVGGLPLVHVERPHALEASRWGKRAFDIVGSSLLLLASAPIVAAAALAIKLEDGGPVFFRQTRVGRMGQEFECFKMRSMVTDAEARKAALESANEGAGVLFKMAKDPRITKVGAFIRRFSVDELPQFLNVLRGDMSLVGPRPALPREVALYDRDTVRRLDVRPGLTGLWQVSGRSDLPWDETVRLDVYYVDNWSMLQDIVIIARTASAVLSSRGAY</sequence>
<keyword evidence="6 7" id="KW-0472">Membrane</keyword>
<dbReference type="STRING" id="1332264.BW730_00635"/>
<evidence type="ECO:0000259" key="8">
    <source>
        <dbReference type="Pfam" id="PF02397"/>
    </source>
</evidence>
<feature type="transmembrane region" description="Helical" evidence="7">
    <location>
        <begin position="92"/>
        <end position="108"/>
    </location>
</feature>
<name>A0A1Q2CSS0_9ACTN</name>
<dbReference type="NCBIfam" id="TIGR03025">
    <property type="entry name" value="EPS_sugtrans"/>
    <property type="match status" value="1"/>
</dbReference>
<dbReference type="InterPro" id="IPR017475">
    <property type="entry name" value="EPS_sugar_tfrase"/>
</dbReference>
<gene>
    <name evidence="9" type="ORF">BW730_00635</name>
</gene>
<evidence type="ECO:0000256" key="5">
    <source>
        <dbReference type="ARBA" id="ARBA00022989"/>
    </source>
</evidence>
<feature type="domain" description="Bacterial sugar transferase" evidence="8">
    <location>
        <begin position="259"/>
        <end position="446"/>
    </location>
</feature>
<dbReference type="Pfam" id="PF13727">
    <property type="entry name" value="CoA_binding_3"/>
    <property type="match status" value="1"/>
</dbReference>
<feature type="transmembrane region" description="Helical" evidence="7">
    <location>
        <begin position="67"/>
        <end position="86"/>
    </location>
</feature>
<keyword evidence="5 7" id="KW-1133">Transmembrane helix</keyword>
<evidence type="ECO:0000256" key="6">
    <source>
        <dbReference type="ARBA" id="ARBA00023136"/>
    </source>
</evidence>
<dbReference type="Pfam" id="PF02397">
    <property type="entry name" value="Bac_transf"/>
    <property type="match status" value="1"/>
</dbReference>
<evidence type="ECO:0000256" key="7">
    <source>
        <dbReference type="SAM" id="Phobius"/>
    </source>
</evidence>